<accession>A0ABS9HY06</accession>
<reference evidence="2" key="1">
    <citation type="submission" date="2022-01" db="EMBL/GenBank/DDBJ databases">
        <title>Lysobacter chinensis sp. nov., a bacterium isolated from cow dung compost.</title>
        <authorList>
            <person name="Liu Y."/>
        </authorList>
    </citation>
    <scope>NUCLEOTIDE SEQUENCE</scope>
    <source>
        <strain evidence="2">TLK-CK17</strain>
    </source>
</reference>
<comment type="caution">
    <text evidence="2">The sequence shown here is derived from an EMBL/GenBank/DDBJ whole genome shotgun (WGS) entry which is preliminary data.</text>
</comment>
<dbReference type="Proteomes" id="UP001430796">
    <property type="component" value="Unassembled WGS sequence"/>
</dbReference>
<dbReference type="Gene3D" id="2.40.420.20">
    <property type="match status" value="1"/>
</dbReference>
<protein>
    <submittedName>
        <fullName evidence="2">HlyD family efflux transporter periplasmic adaptor subunit</fullName>
    </submittedName>
</protein>
<dbReference type="PANTHER" id="PTHR30097:SF4">
    <property type="entry name" value="SLR6042 PROTEIN"/>
    <property type="match status" value="1"/>
</dbReference>
<dbReference type="Gene3D" id="2.40.30.170">
    <property type="match status" value="1"/>
</dbReference>
<dbReference type="PANTHER" id="PTHR30097">
    <property type="entry name" value="CATION EFFLUX SYSTEM PROTEIN CUSB"/>
    <property type="match status" value="1"/>
</dbReference>
<keyword evidence="3" id="KW-1185">Reference proteome</keyword>
<dbReference type="Gene3D" id="2.40.50.100">
    <property type="match status" value="1"/>
</dbReference>
<name>A0ABS9HY06_9GAMM</name>
<evidence type="ECO:0000313" key="2">
    <source>
        <dbReference type="EMBL" id="MCF7223756.1"/>
    </source>
</evidence>
<sequence length="417" mass="46063">MDIKRPNFAKKRRRRRIIFAAAGIALALTVLGVSITLDPAAFKVGRENLWLDSVKRGEMLREVRGPGLLVPKEIRWIAAETPARVERIVLKPGSVVRPDSVILEMSNPEVAEAQLVAHSELIAAEADMAAQRATMESQLLDQRTKLADVEAQYELARMQTEAEAELAATGIISKLQYRRNQIASDQLKVRVGIEKERAAKFMQTMLAQQSAQDARIEQLRNTADLRARQFDALKVRAGISGVLQQVPVEEGQQIAAGANLARVARPDILMAVLRIPETQITDVREGQEVSIDTRNGLVSGRVIRLDPAVQTGTVLVDVDLIGALPPGARPDLSVDGTIRIERLPDVLYVGRPAYAQPDSELRLFKVDPKTGIAQRVSVQFGRASMNLIEVRQGLQSGDQIVVSDTSQWDKYDRLRID</sequence>
<dbReference type="EMBL" id="JAKJPO010000022">
    <property type="protein sequence ID" value="MCF7223756.1"/>
    <property type="molecule type" value="Genomic_DNA"/>
</dbReference>
<keyword evidence="1" id="KW-0813">Transport</keyword>
<proteinExistence type="predicted"/>
<reference evidence="2" key="2">
    <citation type="submission" date="2022-01" db="EMBL/GenBank/DDBJ databases">
        <authorList>
            <person name="Zhou L.Y."/>
        </authorList>
    </citation>
    <scope>NUCLEOTIDE SEQUENCE</scope>
    <source>
        <strain evidence="2">TLK-CK17</strain>
    </source>
</reference>
<dbReference type="InterPro" id="IPR051909">
    <property type="entry name" value="MFP_Cation_Efflux"/>
</dbReference>
<organism evidence="2 3">
    <name type="scientific">Marilutibacter chinensis</name>
    <dbReference type="NCBI Taxonomy" id="2912247"/>
    <lineage>
        <taxon>Bacteria</taxon>
        <taxon>Pseudomonadati</taxon>
        <taxon>Pseudomonadota</taxon>
        <taxon>Gammaproteobacteria</taxon>
        <taxon>Lysobacterales</taxon>
        <taxon>Lysobacteraceae</taxon>
        <taxon>Marilutibacter</taxon>
    </lineage>
</organism>
<gene>
    <name evidence="2" type="ORF">L3V18_18505</name>
</gene>
<dbReference type="Gene3D" id="1.10.287.470">
    <property type="entry name" value="Helix hairpin bin"/>
    <property type="match status" value="1"/>
</dbReference>
<dbReference type="RefSeq" id="WP_237056878.1">
    <property type="nucleotide sequence ID" value="NZ_JAKJPO010000022.1"/>
</dbReference>
<evidence type="ECO:0000256" key="1">
    <source>
        <dbReference type="ARBA" id="ARBA00022448"/>
    </source>
</evidence>
<evidence type="ECO:0000313" key="3">
    <source>
        <dbReference type="Proteomes" id="UP001430796"/>
    </source>
</evidence>